<organism evidence="1">
    <name type="scientific">Anguilla anguilla</name>
    <name type="common">European freshwater eel</name>
    <name type="synonym">Muraena anguilla</name>
    <dbReference type="NCBI Taxonomy" id="7936"/>
    <lineage>
        <taxon>Eukaryota</taxon>
        <taxon>Metazoa</taxon>
        <taxon>Chordata</taxon>
        <taxon>Craniata</taxon>
        <taxon>Vertebrata</taxon>
        <taxon>Euteleostomi</taxon>
        <taxon>Actinopterygii</taxon>
        <taxon>Neopterygii</taxon>
        <taxon>Teleostei</taxon>
        <taxon>Anguilliformes</taxon>
        <taxon>Anguillidae</taxon>
        <taxon>Anguilla</taxon>
    </lineage>
</organism>
<reference evidence="1" key="2">
    <citation type="journal article" date="2015" name="Fish Shellfish Immunol.">
        <title>Early steps in the European eel (Anguilla anguilla)-Vibrio vulnificus interaction in the gills: Role of the RtxA13 toxin.</title>
        <authorList>
            <person name="Callol A."/>
            <person name="Pajuelo D."/>
            <person name="Ebbesson L."/>
            <person name="Teles M."/>
            <person name="MacKenzie S."/>
            <person name="Amaro C."/>
        </authorList>
    </citation>
    <scope>NUCLEOTIDE SEQUENCE</scope>
</reference>
<reference evidence="1" key="1">
    <citation type="submission" date="2014-11" db="EMBL/GenBank/DDBJ databases">
        <authorList>
            <person name="Amaro Gonzalez C."/>
        </authorList>
    </citation>
    <scope>NUCLEOTIDE SEQUENCE</scope>
</reference>
<dbReference type="EMBL" id="GBXM01007677">
    <property type="protein sequence ID" value="JAI00901.1"/>
    <property type="molecule type" value="Transcribed_RNA"/>
</dbReference>
<evidence type="ECO:0000313" key="1">
    <source>
        <dbReference type="EMBL" id="JAI00901.1"/>
    </source>
</evidence>
<name>A0A0E9XGD5_ANGAN</name>
<accession>A0A0E9XGD5</accession>
<sequence>MTAWGVGVVTVGFASASFATPAFRIHIFCVDH</sequence>
<dbReference type="AlphaFoldDB" id="A0A0E9XGD5"/>
<proteinExistence type="predicted"/>
<protein>
    <submittedName>
        <fullName evidence="1">Uncharacterized protein</fullName>
    </submittedName>
</protein>